<dbReference type="Proteomes" id="UP001370490">
    <property type="component" value="Unassembled WGS sequence"/>
</dbReference>
<evidence type="ECO:0008006" key="3">
    <source>
        <dbReference type="Google" id="ProtNLM"/>
    </source>
</evidence>
<sequence>MEYLENLGFHLEPSDMSFSVSLDQGRGYEWGTRNGLRSLFSQKANLINPYFLQLFREITKFKGDAVKYLEELENNPDIHQNETLGQFIKKRGYSELFENAYLVPICASIWSCSSEAALNFSSFFVISYCHTHQLLQLFDSSQWLSLGQRARDFVNKVVKAVATIQFLLKANGAECGCSGVGGSNTSRSQCDGGCTVICQDGSRETYDRCIIAAHAPDALKMLGNKATYDELQILGAFQYVQRDIFFHHDKSLMPKNPISWSARNFLCSSENKVCLTYWLNVLRNDGDTTLPFLVTLDPAYTPENTLLKWSRRLPIPSVAAAKASSRIDSIQGKRGIWFCGAYQGHGFQEDRFKAGMVAADGILGTNSTVQKIPKHMESSLFETWARLFVIRFLKSYILSGCLTIYEEGGAVFTFGDTSKKSYLKSAFRVHNPQFYWKVATEAELGLADAYIHGDISFVNKDEGLLNLFMIFIVNNDLNSSISRSNNKRGWWILLRFTAGFALARNIIQHVLNQNTVTQARRNISRHYDLLPKSNDLFATFLDETMTYTCAVFKRDDEDLKAAQLRKITALIEKARIEKTHEILDLGCGWGGLAIEVVKQIGCKYTGIT</sequence>
<dbReference type="SUPFAM" id="SSF51905">
    <property type="entry name" value="FAD/NAD(P)-binding domain"/>
    <property type="match status" value="1"/>
</dbReference>
<dbReference type="GO" id="GO:0008168">
    <property type="term" value="F:methyltransferase activity"/>
    <property type="evidence" value="ECO:0007669"/>
    <property type="project" value="TreeGrafter"/>
</dbReference>
<dbReference type="InterPro" id="IPR026669">
    <property type="entry name" value="Arsenite_MeTrfase-like"/>
</dbReference>
<evidence type="ECO:0000313" key="2">
    <source>
        <dbReference type="Proteomes" id="UP001370490"/>
    </source>
</evidence>
<name>A0AAN8ZCB8_9MAGN</name>
<evidence type="ECO:0000313" key="1">
    <source>
        <dbReference type="EMBL" id="KAK6929730.1"/>
    </source>
</evidence>
<proteinExistence type="predicted"/>
<reference evidence="1 2" key="1">
    <citation type="submission" date="2023-12" db="EMBL/GenBank/DDBJ databases">
        <title>A high-quality genome assembly for Dillenia turbinata (Dilleniales).</title>
        <authorList>
            <person name="Chanderbali A."/>
        </authorList>
    </citation>
    <scope>NUCLEOTIDE SEQUENCE [LARGE SCALE GENOMIC DNA]</scope>
    <source>
        <strain evidence="1">LSX21</strain>
        <tissue evidence="1">Leaf</tissue>
    </source>
</reference>
<dbReference type="PANTHER" id="PTHR43675">
    <property type="entry name" value="ARSENITE METHYLTRANSFERASE"/>
    <property type="match status" value="1"/>
</dbReference>
<dbReference type="AlphaFoldDB" id="A0AAN8ZCB8"/>
<comment type="caution">
    <text evidence="1">The sequence shown here is derived from an EMBL/GenBank/DDBJ whole genome shotgun (WGS) entry which is preliminary data.</text>
</comment>
<dbReference type="SUPFAM" id="SSF53335">
    <property type="entry name" value="S-adenosyl-L-methionine-dependent methyltransferases"/>
    <property type="match status" value="1"/>
</dbReference>
<dbReference type="Gene3D" id="3.40.50.150">
    <property type="entry name" value="Vaccinia Virus protein VP39"/>
    <property type="match status" value="1"/>
</dbReference>
<gene>
    <name evidence="1" type="ORF">RJ641_003824</name>
</gene>
<accession>A0AAN8ZCB8</accession>
<dbReference type="CDD" id="cd02440">
    <property type="entry name" value="AdoMet_MTases"/>
    <property type="match status" value="1"/>
</dbReference>
<dbReference type="InterPro" id="IPR036188">
    <property type="entry name" value="FAD/NAD-bd_sf"/>
</dbReference>
<dbReference type="EMBL" id="JBAMMX010000012">
    <property type="protein sequence ID" value="KAK6929730.1"/>
    <property type="molecule type" value="Genomic_DNA"/>
</dbReference>
<dbReference type="InterPro" id="IPR029063">
    <property type="entry name" value="SAM-dependent_MTases_sf"/>
</dbReference>
<feature type="non-terminal residue" evidence="1">
    <location>
        <position position="608"/>
    </location>
</feature>
<keyword evidence="2" id="KW-1185">Reference proteome</keyword>
<organism evidence="1 2">
    <name type="scientific">Dillenia turbinata</name>
    <dbReference type="NCBI Taxonomy" id="194707"/>
    <lineage>
        <taxon>Eukaryota</taxon>
        <taxon>Viridiplantae</taxon>
        <taxon>Streptophyta</taxon>
        <taxon>Embryophyta</taxon>
        <taxon>Tracheophyta</taxon>
        <taxon>Spermatophyta</taxon>
        <taxon>Magnoliopsida</taxon>
        <taxon>eudicotyledons</taxon>
        <taxon>Gunneridae</taxon>
        <taxon>Pentapetalae</taxon>
        <taxon>Dilleniales</taxon>
        <taxon>Dilleniaceae</taxon>
        <taxon>Dillenia</taxon>
    </lineage>
</organism>
<protein>
    <recommendedName>
        <fullName evidence="3">Cyclopropane-fatty-acyl-phospholipid synthase</fullName>
    </recommendedName>
</protein>
<dbReference type="Pfam" id="PF02353">
    <property type="entry name" value="CMAS"/>
    <property type="match status" value="1"/>
</dbReference>
<dbReference type="PANTHER" id="PTHR43675:SF30">
    <property type="entry name" value="CYCLOPROPANE-FATTY-ACYL-PHOSPHOLIPID SYNTHASE"/>
    <property type="match status" value="1"/>
</dbReference>